<feature type="region of interest" description="Disordered" evidence="1">
    <location>
        <begin position="1"/>
        <end position="25"/>
    </location>
</feature>
<reference evidence="2" key="1">
    <citation type="journal article" date="2019" name="Sci. Rep.">
        <title>Draft genome of Tanacetum cinerariifolium, the natural source of mosquito coil.</title>
        <authorList>
            <person name="Yamashiro T."/>
            <person name="Shiraishi A."/>
            <person name="Satake H."/>
            <person name="Nakayama K."/>
        </authorList>
    </citation>
    <scope>NUCLEOTIDE SEQUENCE</scope>
</reference>
<dbReference type="AlphaFoldDB" id="A0A699QLH3"/>
<feature type="region of interest" description="Disordered" evidence="1">
    <location>
        <begin position="34"/>
        <end position="53"/>
    </location>
</feature>
<name>A0A699QLH3_TANCI</name>
<gene>
    <name evidence="2" type="ORF">Tci_841649</name>
</gene>
<comment type="caution">
    <text evidence="2">The sequence shown here is derived from an EMBL/GenBank/DDBJ whole genome shotgun (WGS) entry which is preliminary data.</text>
</comment>
<organism evidence="2">
    <name type="scientific">Tanacetum cinerariifolium</name>
    <name type="common">Dalmatian daisy</name>
    <name type="synonym">Chrysanthemum cinerariifolium</name>
    <dbReference type="NCBI Taxonomy" id="118510"/>
    <lineage>
        <taxon>Eukaryota</taxon>
        <taxon>Viridiplantae</taxon>
        <taxon>Streptophyta</taxon>
        <taxon>Embryophyta</taxon>
        <taxon>Tracheophyta</taxon>
        <taxon>Spermatophyta</taxon>
        <taxon>Magnoliopsida</taxon>
        <taxon>eudicotyledons</taxon>
        <taxon>Gunneridae</taxon>
        <taxon>Pentapetalae</taxon>
        <taxon>asterids</taxon>
        <taxon>campanulids</taxon>
        <taxon>Asterales</taxon>
        <taxon>Asteraceae</taxon>
        <taxon>Asteroideae</taxon>
        <taxon>Anthemideae</taxon>
        <taxon>Anthemidinae</taxon>
        <taxon>Tanacetum</taxon>
    </lineage>
</organism>
<feature type="compositionally biased region" description="Basic and acidic residues" evidence="1">
    <location>
        <begin position="42"/>
        <end position="53"/>
    </location>
</feature>
<feature type="compositionally biased region" description="Low complexity" evidence="1">
    <location>
        <begin position="12"/>
        <end position="23"/>
    </location>
</feature>
<accession>A0A699QLH3</accession>
<evidence type="ECO:0000256" key="1">
    <source>
        <dbReference type="SAM" id="MobiDB-lite"/>
    </source>
</evidence>
<protein>
    <recommendedName>
        <fullName evidence="3">Reverse transcriptase domain-containing protein</fullName>
    </recommendedName>
</protein>
<dbReference type="EMBL" id="BKCJ011025571">
    <property type="protein sequence ID" value="GFC69679.1"/>
    <property type="molecule type" value="Genomic_DNA"/>
</dbReference>
<evidence type="ECO:0000313" key="2">
    <source>
        <dbReference type="EMBL" id="GFC69679.1"/>
    </source>
</evidence>
<proteinExistence type="predicted"/>
<sequence>MAPMTRQGTDVPPNNTNPNNMTPESVQAIIDQALMQNSTNGDRSHSLHKDNRRNMQTARPCFYAEFMKCQPLNFKGTKGVVG</sequence>
<evidence type="ECO:0008006" key="3">
    <source>
        <dbReference type="Google" id="ProtNLM"/>
    </source>
</evidence>